<evidence type="ECO:0000313" key="2">
    <source>
        <dbReference type="Proteomes" id="UP001732700"/>
    </source>
</evidence>
<dbReference type="EnsemblPlants" id="AVESA.00010b.r2.6AG1046110.1">
    <property type="protein sequence ID" value="AVESA.00010b.r2.6AG1046110.1.CDS"/>
    <property type="gene ID" value="AVESA.00010b.r2.6AG1046110"/>
</dbReference>
<reference evidence="1" key="1">
    <citation type="submission" date="2021-05" db="EMBL/GenBank/DDBJ databases">
        <authorList>
            <person name="Scholz U."/>
            <person name="Mascher M."/>
            <person name="Fiebig A."/>
        </authorList>
    </citation>
    <scope>NUCLEOTIDE SEQUENCE [LARGE SCALE GENOMIC DNA]</scope>
</reference>
<keyword evidence="2" id="KW-1185">Reference proteome</keyword>
<evidence type="ECO:0000313" key="1">
    <source>
        <dbReference type="EnsemblPlants" id="AVESA.00010b.r2.6AG1046110.1.CDS"/>
    </source>
</evidence>
<dbReference type="Proteomes" id="UP001732700">
    <property type="component" value="Chromosome 6A"/>
</dbReference>
<reference evidence="1" key="2">
    <citation type="submission" date="2025-09" db="UniProtKB">
        <authorList>
            <consortium name="EnsemblPlants"/>
        </authorList>
    </citation>
    <scope>IDENTIFICATION</scope>
</reference>
<accession>A0ACD5YXY0</accession>
<protein>
    <submittedName>
        <fullName evidence="1">Uncharacterized protein</fullName>
    </submittedName>
</protein>
<name>A0ACD5YXY0_AVESA</name>
<sequence length="130" mass="13915">MATTTIAKLLLLALVVILVQGSSGQRCSVKDVQVQTVTTSRSGGNGNLLFEVAVKNLCPCSVRNVRIDGRGFDSTLQVDPSVFRAEGGGIYLLNGGGPIASMATVSFVYSWDHYFQLTPKSLDVEEDRCS</sequence>
<proteinExistence type="predicted"/>
<organism evidence="1 2">
    <name type="scientific">Avena sativa</name>
    <name type="common">Oat</name>
    <dbReference type="NCBI Taxonomy" id="4498"/>
    <lineage>
        <taxon>Eukaryota</taxon>
        <taxon>Viridiplantae</taxon>
        <taxon>Streptophyta</taxon>
        <taxon>Embryophyta</taxon>
        <taxon>Tracheophyta</taxon>
        <taxon>Spermatophyta</taxon>
        <taxon>Magnoliopsida</taxon>
        <taxon>Liliopsida</taxon>
        <taxon>Poales</taxon>
        <taxon>Poaceae</taxon>
        <taxon>BOP clade</taxon>
        <taxon>Pooideae</taxon>
        <taxon>Poodae</taxon>
        <taxon>Poeae</taxon>
        <taxon>Poeae Chloroplast Group 1 (Aveneae type)</taxon>
        <taxon>Aveninae</taxon>
        <taxon>Avena</taxon>
    </lineage>
</organism>